<name>A0A450YTI6_9GAMM</name>
<evidence type="ECO:0000313" key="1">
    <source>
        <dbReference type="EMBL" id="VFK44825.1"/>
    </source>
</evidence>
<gene>
    <name evidence="1" type="ORF">BECKSD772F_GA0070984_11972</name>
</gene>
<evidence type="ECO:0008006" key="2">
    <source>
        <dbReference type="Google" id="ProtNLM"/>
    </source>
</evidence>
<protein>
    <recommendedName>
        <fullName evidence="2">DUF4145 domain-containing protein</fullName>
    </recommendedName>
</protein>
<dbReference type="Gene3D" id="1.20.120.330">
    <property type="entry name" value="Nucleotidyltransferases domain 2"/>
    <property type="match status" value="1"/>
</dbReference>
<reference evidence="1" key="1">
    <citation type="submission" date="2019-02" db="EMBL/GenBank/DDBJ databases">
        <authorList>
            <person name="Gruber-Vodicka R. H."/>
            <person name="Seah K. B. B."/>
        </authorList>
    </citation>
    <scope>NUCLEOTIDE SEQUENCE</scope>
    <source>
        <strain evidence="1">BECK_S1321</strain>
    </source>
</reference>
<proteinExistence type="predicted"/>
<dbReference type="AlphaFoldDB" id="A0A450YTI6"/>
<sequence length="101" mass="11407">MVGEIISESWATSIGIRTQQCDTLRKVRNRFAHEVEMDFNTDSVKALCNNLLVPERDKDGDARRKFMSGAMMALTALLNRPHEVGKRRLTLGEWRSSLASA</sequence>
<organism evidence="1">
    <name type="scientific">Candidatus Kentrum sp. SD</name>
    <dbReference type="NCBI Taxonomy" id="2126332"/>
    <lineage>
        <taxon>Bacteria</taxon>
        <taxon>Pseudomonadati</taxon>
        <taxon>Pseudomonadota</taxon>
        <taxon>Gammaproteobacteria</taxon>
        <taxon>Candidatus Kentrum</taxon>
    </lineage>
</organism>
<dbReference type="EMBL" id="CAADFR010000197">
    <property type="protein sequence ID" value="VFK44825.1"/>
    <property type="molecule type" value="Genomic_DNA"/>
</dbReference>
<accession>A0A450YTI6</accession>